<keyword evidence="3" id="KW-1185">Reference proteome</keyword>
<feature type="chain" id="PRO_5028811591" description="Curlin associated repeat-containing protein" evidence="1">
    <location>
        <begin position="22"/>
        <end position="174"/>
    </location>
</feature>
<evidence type="ECO:0000313" key="3">
    <source>
        <dbReference type="Proteomes" id="UP000515514"/>
    </source>
</evidence>
<gene>
    <name evidence="2" type="ORF">ALE3EI_0208</name>
</gene>
<evidence type="ECO:0008006" key="4">
    <source>
        <dbReference type="Google" id="ProtNLM"/>
    </source>
</evidence>
<organism evidence="2 3">
    <name type="scientific">Constantimarinum furrinae</name>
    <dbReference type="NCBI Taxonomy" id="2562285"/>
    <lineage>
        <taxon>Bacteria</taxon>
        <taxon>Pseudomonadati</taxon>
        <taxon>Bacteroidota</taxon>
        <taxon>Flavobacteriia</taxon>
        <taxon>Flavobacteriales</taxon>
        <taxon>Flavobacteriaceae</taxon>
        <taxon>Altibacter/Constantimarinum group</taxon>
        <taxon>Constantimarinum</taxon>
    </lineage>
</organism>
<reference evidence="2 3" key="1">
    <citation type="submission" date="2020-04" db="EMBL/GenBank/DDBJ databases">
        <title>Genome sequence of Altibacter aquimarinus strain ALE3EI.</title>
        <authorList>
            <person name="Oh H.-M."/>
            <person name="Jang D."/>
        </authorList>
    </citation>
    <scope>NUCLEOTIDE SEQUENCE [LARGE SCALE GENOMIC DNA]</scope>
    <source>
        <strain evidence="2 3">ALE3EI</strain>
    </source>
</reference>
<evidence type="ECO:0000256" key="1">
    <source>
        <dbReference type="SAM" id="SignalP"/>
    </source>
</evidence>
<dbReference type="AlphaFoldDB" id="A0A7G8PR32"/>
<name>A0A7G8PR32_9FLAO</name>
<proteinExistence type="predicted"/>
<dbReference type="KEGG" id="alti:ALE3EI_0208"/>
<evidence type="ECO:0000313" key="2">
    <source>
        <dbReference type="EMBL" id="QNJ96798.1"/>
    </source>
</evidence>
<sequence length="174" mass="19174">MKFIFKYGVIILMLATTVSLAQTYTSSGSTSGIKNIESAAAQQTFIASQASTSTNITNSSLNNAIYIEQVGNYNSSIANTISDKSRIQLFQRGNNNEIQLNIASKNIFENVYQLGYNNSFLDLSLTGNAFHTATVIQRGTNQNLIWTGTNSISDSMLITMQGKKQTVFVRNFKR</sequence>
<dbReference type="Proteomes" id="UP000515514">
    <property type="component" value="Chromosome"/>
</dbReference>
<keyword evidence="1" id="KW-0732">Signal</keyword>
<accession>A0A7G8PR32</accession>
<dbReference type="EMBL" id="CP052909">
    <property type="protein sequence ID" value="QNJ96798.1"/>
    <property type="molecule type" value="Genomic_DNA"/>
</dbReference>
<feature type="signal peptide" evidence="1">
    <location>
        <begin position="1"/>
        <end position="21"/>
    </location>
</feature>
<protein>
    <recommendedName>
        <fullName evidence="4">Curlin associated repeat-containing protein</fullName>
    </recommendedName>
</protein>